<keyword evidence="3" id="KW-1185">Reference proteome</keyword>
<feature type="transmembrane region" description="Helical" evidence="1">
    <location>
        <begin position="6"/>
        <end position="39"/>
    </location>
</feature>
<dbReference type="RefSeq" id="WP_224611031.1">
    <property type="nucleotide sequence ID" value="NZ_JAIQXV010000016.1"/>
</dbReference>
<reference evidence="3" key="1">
    <citation type="journal article" date="2019" name="Int. J. Syst. Evol. Microbiol.">
        <title>The Global Catalogue of Microorganisms (GCM) 10K type strain sequencing project: providing services to taxonomists for standard genome sequencing and annotation.</title>
        <authorList>
            <consortium name="The Broad Institute Genomics Platform"/>
            <consortium name="The Broad Institute Genome Sequencing Center for Infectious Disease"/>
            <person name="Wu L."/>
            <person name="Ma J."/>
        </authorList>
    </citation>
    <scope>NUCLEOTIDE SEQUENCE [LARGE SCALE GENOMIC DNA]</scope>
    <source>
        <strain evidence="3">CCUG 63830</strain>
    </source>
</reference>
<evidence type="ECO:0000313" key="2">
    <source>
        <dbReference type="EMBL" id="MFC6662627.1"/>
    </source>
</evidence>
<dbReference type="Proteomes" id="UP001596317">
    <property type="component" value="Unassembled WGS sequence"/>
</dbReference>
<evidence type="ECO:0000313" key="3">
    <source>
        <dbReference type="Proteomes" id="UP001596317"/>
    </source>
</evidence>
<keyword evidence="1" id="KW-0472">Membrane</keyword>
<accession>A0ABW1ZQB0</accession>
<protein>
    <submittedName>
        <fullName evidence="2">Uncharacterized protein</fullName>
    </submittedName>
</protein>
<name>A0ABW1ZQB0_9DEIO</name>
<organism evidence="2 3">
    <name type="scientific">Deinococcus multiflagellatus</name>
    <dbReference type="NCBI Taxonomy" id="1656887"/>
    <lineage>
        <taxon>Bacteria</taxon>
        <taxon>Thermotogati</taxon>
        <taxon>Deinococcota</taxon>
        <taxon>Deinococci</taxon>
        <taxon>Deinococcales</taxon>
        <taxon>Deinococcaceae</taxon>
        <taxon>Deinococcus</taxon>
    </lineage>
</organism>
<keyword evidence="1" id="KW-0812">Transmembrane</keyword>
<comment type="caution">
    <text evidence="2">The sequence shown here is derived from an EMBL/GenBank/DDBJ whole genome shotgun (WGS) entry which is preliminary data.</text>
</comment>
<evidence type="ECO:0000256" key="1">
    <source>
        <dbReference type="SAM" id="Phobius"/>
    </source>
</evidence>
<sequence length="69" mass="7307">MKSVKWPLIYIALGVLAGILILGGQWGAGVISLALTVGLSQLVKIRRVLETLTEVSTELGERSTAQDTA</sequence>
<proteinExistence type="predicted"/>
<dbReference type="EMBL" id="JBHSWB010000002">
    <property type="protein sequence ID" value="MFC6662627.1"/>
    <property type="molecule type" value="Genomic_DNA"/>
</dbReference>
<keyword evidence="1" id="KW-1133">Transmembrane helix</keyword>
<gene>
    <name evidence="2" type="ORF">ACFP90_21455</name>
</gene>